<keyword evidence="2" id="KW-1185">Reference proteome</keyword>
<gene>
    <name evidence="1" type="ORF">PAXRUDRAFT_835849</name>
</gene>
<dbReference type="Proteomes" id="UP000054538">
    <property type="component" value="Unassembled WGS sequence"/>
</dbReference>
<evidence type="ECO:0000313" key="2">
    <source>
        <dbReference type="Proteomes" id="UP000054538"/>
    </source>
</evidence>
<reference evidence="2" key="2">
    <citation type="submission" date="2015-01" db="EMBL/GenBank/DDBJ databases">
        <title>Evolutionary Origins and Diversification of the Mycorrhizal Mutualists.</title>
        <authorList>
            <consortium name="DOE Joint Genome Institute"/>
            <consortium name="Mycorrhizal Genomics Consortium"/>
            <person name="Kohler A."/>
            <person name="Kuo A."/>
            <person name="Nagy L.G."/>
            <person name="Floudas D."/>
            <person name="Copeland A."/>
            <person name="Barry K.W."/>
            <person name="Cichocki N."/>
            <person name="Veneault-Fourrey C."/>
            <person name="LaButti K."/>
            <person name="Lindquist E.A."/>
            <person name="Lipzen A."/>
            <person name="Lundell T."/>
            <person name="Morin E."/>
            <person name="Murat C."/>
            <person name="Riley R."/>
            <person name="Ohm R."/>
            <person name="Sun H."/>
            <person name="Tunlid A."/>
            <person name="Henrissat B."/>
            <person name="Grigoriev I.V."/>
            <person name="Hibbett D.S."/>
            <person name="Martin F."/>
        </authorList>
    </citation>
    <scope>NUCLEOTIDE SEQUENCE [LARGE SCALE GENOMIC DNA]</scope>
    <source>
        <strain evidence="2">Ve08.2h10</strain>
    </source>
</reference>
<sequence>MPHDVCTDDSPLPFTPAFPSIFVLLKGSEFQSAQWLLFPVQACRQFFSNNTSSLDAHTKLRSLGVRTTFASQEFNYVQYLGLAVSGAHGYMSICHNITVFKLALPVI</sequence>
<accession>A0A0D0D4R2</accession>
<dbReference type="AlphaFoldDB" id="A0A0D0D4R2"/>
<proteinExistence type="predicted"/>
<evidence type="ECO:0000313" key="1">
    <source>
        <dbReference type="EMBL" id="KIK74939.1"/>
    </source>
</evidence>
<dbReference type="HOGENOM" id="CLU_2413954_0_0_1"/>
<protein>
    <submittedName>
        <fullName evidence="1">Uncharacterized protein</fullName>
    </submittedName>
</protein>
<dbReference type="EMBL" id="KN828459">
    <property type="protein sequence ID" value="KIK74939.1"/>
    <property type="molecule type" value="Genomic_DNA"/>
</dbReference>
<name>A0A0D0D4R2_9AGAM</name>
<dbReference type="InParanoid" id="A0A0D0D4R2"/>
<reference evidence="1 2" key="1">
    <citation type="submission" date="2014-04" db="EMBL/GenBank/DDBJ databases">
        <authorList>
            <consortium name="DOE Joint Genome Institute"/>
            <person name="Kuo A."/>
            <person name="Kohler A."/>
            <person name="Jargeat P."/>
            <person name="Nagy L.G."/>
            <person name="Floudas D."/>
            <person name="Copeland A."/>
            <person name="Barry K.W."/>
            <person name="Cichocki N."/>
            <person name="Veneault-Fourrey C."/>
            <person name="LaButti K."/>
            <person name="Lindquist E.A."/>
            <person name="Lipzen A."/>
            <person name="Lundell T."/>
            <person name="Morin E."/>
            <person name="Murat C."/>
            <person name="Sun H."/>
            <person name="Tunlid A."/>
            <person name="Henrissat B."/>
            <person name="Grigoriev I.V."/>
            <person name="Hibbett D.S."/>
            <person name="Martin F."/>
            <person name="Nordberg H.P."/>
            <person name="Cantor M.N."/>
            <person name="Hua S.X."/>
        </authorList>
    </citation>
    <scope>NUCLEOTIDE SEQUENCE [LARGE SCALE GENOMIC DNA]</scope>
    <source>
        <strain evidence="1 2">Ve08.2h10</strain>
    </source>
</reference>
<organism evidence="1 2">
    <name type="scientific">Paxillus rubicundulus Ve08.2h10</name>
    <dbReference type="NCBI Taxonomy" id="930991"/>
    <lineage>
        <taxon>Eukaryota</taxon>
        <taxon>Fungi</taxon>
        <taxon>Dikarya</taxon>
        <taxon>Basidiomycota</taxon>
        <taxon>Agaricomycotina</taxon>
        <taxon>Agaricomycetes</taxon>
        <taxon>Agaricomycetidae</taxon>
        <taxon>Boletales</taxon>
        <taxon>Paxilineae</taxon>
        <taxon>Paxillaceae</taxon>
        <taxon>Paxillus</taxon>
    </lineage>
</organism>